<name>A0A380WPN2_AMIAI</name>
<dbReference type="RefSeq" id="WP_115732712.1">
    <property type="nucleotide sequence ID" value="NZ_BAAAVY010000037.1"/>
</dbReference>
<evidence type="ECO:0000313" key="2">
    <source>
        <dbReference type="Proteomes" id="UP000254701"/>
    </source>
</evidence>
<dbReference type="OrthoDB" id="8375240at2"/>
<dbReference type="Proteomes" id="UP000254701">
    <property type="component" value="Unassembled WGS sequence"/>
</dbReference>
<organism evidence="1 2">
    <name type="scientific">Aminobacter aminovorans</name>
    <name type="common">Chelatobacter heintzii</name>
    <dbReference type="NCBI Taxonomy" id="83263"/>
    <lineage>
        <taxon>Bacteria</taxon>
        <taxon>Pseudomonadati</taxon>
        <taxon>Pseudomonadota</taxon>
        <taxon>Alphaproteobacteria</taxon>
        <taxon>Hyphomicrobiales</taxon>
        <taxon>Phyllobacteriaceae</taxon>
        <taxon>Aminobacter</taxon>
    </lineage>
</organism>
<reference evidence="1 2" key="1">
    <citation type="submission" date="2018-06" db="EMBL/GenBank/DDBJ databases">
        <authorList>
            <consortium name="Pathogen Informatics"/>
            <person name="Doyle S."/>
        </authorList>
    </citation>
    <scope>NUCLEOTIDE SEQUENCE [LARGE SCALE GENOMIC DNA]</scope>
    <source>
        <strain evidence="1 2">NCTC10684</strain>
    </source>
</reference>
<protein>
    <submittedName>
        <fullName evidence="1">Uncharacterized protein</fullName>
    </submittedName>
</protein>
<dbReference type="EMBL" id="UFSM01000001">
    <property type="protein sequence ID" value="SUU90755.1"/>
    <property type="molecule type" value="Genomic_DNA"/>
</dbReference>
<dbReference type="AlphaFoldDB" id="A0A380WPN2"/>
<sequence>MTKPPMMKSPENHPTALAYDAECQGALAEHVDKLLDHAEAAGWDRTKAAAAMMYLSAKRLKARADGA</sequence>
<proteinExistence type="predicted"/>
<gene>
    <name evidence="1" type="ORF">NCTC10684_04013</name>
</gene>
<accession>A0A380WPN2</accession>
<evidence type="ECO:0000313" key="1">
    <source>
        <dbReference type="EMBL" id="SUU90755.1"/>
    </source>
</evidence>